<dbReference type="SUPFAM" id="SSF53448">
    <property type="entry name" value="Nucleotide-diphospho-sugar transferases"/>
    <property type="match status" value="1"/>
</dbReference>
<dbReference type="CDD" id="cd04186">
    <property type="entry name" value="GT_2_like_c"/>
    <property type="match status" value="1"/>
</dbReference>
<accession>A0A1F6M739</accession>
<dbReference type="EMBL" id="MFPX01000003">
    <property type="protein sequence ID" value="OGH67368.1"/>
    <property type="molecule type" value="Genomic_DNA"/>
</dbReference>
<sequence>MDLSIITVNTNGKDKVLDQIQSVIESTKNISFEQIISDNASTDGSIEEIRRRFPNVKIIENKKNLGFGAANNNALPLATSDLILLLNPDMRVLPGTLEKIVEWMHSHQDVGIVSCKLIAESGNFLEDAKPRRFPGVIDQVATLLKVPHLFPSILNRYVYNDFDPEKEQEVETVRGSFMLTRRSIVDKLGWVFDPRYFIWFEDVDTCREVQKMGLKVIYTPIISCVDYVGTTFKKQATLMKQKWFTTSMLQYFQKWEPWYKWIWIALFRPLGIFLAWIKENLSS</sequence>
<organism evidence="2 3">
    <name type="scientific">Candidatus Magasanikbacteria bacterium RIFCSPHIGHO2_02_FULL_41_13</name>
    <dbReference type="NCBI Taxonomy" id="1798676"/>
    <lineage>
        <taxon>Bacteria</taxon>
        <taxon>Candidatus Magasanikiibacteriota</taxon>
    </lineage>
</organism>
<evidence type="ECO:0000313" key="3">
    <source>
        <dbReference type="Proteomes" id="UP000178742"/>
    </source>
</evidence>
<protein>
    <recommendedName>
        <fullName evidence="1">Glycosyltransferase 2-like domain-containing protein</fullName>
    </recommendedName>
</protein>
<reference evidence="2 3" key="1">
    <citation type="journal article" date="2016" name="Nat. Commun.">
        <title>Thousands of microbial genomes shed light on interconnected biogeochemical processes in an aquifer system.</title>
        <authorList>
            <person name="Anantharaman K."/>
            <person name="Brown C.T."/>
            <person name="Hug L.A."/>
            <person name="Sharon I."/>
            <person name="Castelle C.J."/>
            <person name="Probst A.J."/>
            <person name="Thomas B.C."/>
            <person name="Singh A."/>
            <person name="Wilkins M.J."/>
            <person name="Karaoz U."/>
            <person name="Brodie E.L."/>
            <person name="Williams K.H."/>
            <person name="Hubbard S.S."/>
            <person name="Banfield J.F."/>
        </authorList>
    </citation>
    <scope>NUCLEOTIDE SEQUENCE [LARGE SCALE GENOMIC DNA]</scope>
</reference>
<dbReference type="AlphaFoldDB" id="A0A1F6M739"/>
<gene>
    <name evidence="2" type="ORF">A3B90_01620</name>
</gene>
<feature type="domain" description="Glycosyltransferase 2-like" evidence="1">
    <location>
        <begin position="4"/>
        <end position="188"/>
    </location>
</feature>
<dbReference type="PANTHER" id="PTHR43179:SF7">
    <property type="entry name" value="RHAMNOSYLTRANSFERASE WBBL"/>
    <property type="match status" value="1"/>
</dbReference>
<name>A0A1F6M739_9BACT</name>
<comment type="caution">
    <text evidence="2">The sequence shown here is derived from an EMBL/GenBank/DDBJ whole genome shotgun (WGS) entry which is preliminary data.</text>
</comment>
<dbReference type="STRING" id="1798676.A3B90_01620"/>
<dbReference type="Gene3D" id="3.90.550.10">
    <property type="entry name" value="Spore Coat Polysaccharide Biosynthesis Protein SpsA, Chain A"/>
    <property type="match status" value="1"/>
</dbReference>
<dbReference type="Pfam" id="PF00535">
    <property type="entry name" value="Glycos_transf_2"/>
    <property type="match status" value="1"/>
</dbReference>
<dbReference type="InterPro" id="IPR001173">
    <property type="entry name" value="Glyco_trans_2-like"/>
</dbReference>
<proteinExistence type="predicted"/>
<dbReference type="PANTHER" id="PTHR43179">
    <property type="entry name" value="RHAMNOSYLTRANSFERASE WBBL"/>
    <property type="match status" value="1"/>
</dbReference>
<dbReference type="Proteomes" id="UP000178742">
    <property type="component" value="Unassembled WGS sequence"/>
</dbReference>
<evidence type="ECO:0000313" key="2">
    <source>
        <dbReference type="EMBL" id="OGH67368.1"/>
    </source>
</evidence>
<evidence type="ECO:0000259" key="1">
    <source>
        <dbReference type="Pfam" id="PF00535"/>
    </source>
</evidence>
<dbReference type="InterPro" id="IPR029044">
    <property type="entry name" value="Nucleotide-diphossugar_trans"/>
</dbReference>